<evidence type="ECO:0000256" key="9">
    <source>
        <dbReference type="SAM" id="Coils"/>
    </source>
</evidence>
<dbReference type="GO" id="GO:1903833">
    <property type="term" value="P:positive regulation of cellular response to amino acid starvation"/>
    <property type="evidence" value="ECO:0007669"/>
    <property type="project" value="TreeGrafter"/>
</dbReference>
<keyword evidence="2" id="KW-0028">Amino-acid biosynthesis</keyword>
<dbReference type="PANTHER" id="PTHR11462:SF35">
    <property type="entry name" value="TRANSCRIPTION FACTOR JRA"/>
    <property type="match status" value="1"/>
</dbReference>
<dbReference type="GO" id="GO:0001080">
    <property type="term" value="P:nitrogen catabolite activation of transcription from RNA polymerase II promoter"/>
    <property type="evidence" value="ECO:0007669"/>
    <property type="project" value="TreeGrafter"/>
</dbReference>
<reference evidence="12" key="1">
    <citation type="journal article" date="2015" name="BMC Genomics">
        <title>Draft genome of a commonly misdiagnosed multidrug resistant pathogen Candida auris.</title>
        <authorList>
            <person name="Chatterjee S."/>
            <person name="Alampalli S.V."/>
            <person name="Nageshan R.K."/>
            <person name="Chettiar S.T."/>
            <person name="Joshi S."/>
            <person name="Tatu U.S."/>
        </authorList>
    </citation>
    <scope>NUCLEOTIDE SEQUENCE [LARGE SCALE GENOMIC DNA]</scope>
    <source>
        <strain evidence="12">6684</strain>
    </source>
</reference>
<evidence type="ECO:0000256" key="1">
    <source>
        <dbReference type="ARBA" id="ARBA00004123"/>
    </source>
</evidence>
<keyword evidence="6" id="KW-0804">Transcription</keyword>
<dbReference type="VEuPathDB" id="FungiDB:CJJ09_004806"/>
<dbReference type="CDD" id="cd12192">
    <property type="entry name" value="GCN4_cent"/>
    <property type="match status" value="1"/>
</dbReference>
<dbReference type="InterPro" id="IPR046347">
    <property type="entry name" value="bZIP_sf"/>
</dbReference>
<keyword evidence="5" id="KW-0010">Activator</keyword>
<dbReference type="PANTHER" id="PTHR11462">
    <property type="entry name" value="JUN TRANSCRIPTION FACTOR-RELATED"/>
    <property type="match status" value="1"/>
</dbReference>
<dbReference type="VEuPathDB" id="FungiDB:B9J08_004795"/>
<organism evidence="11 12">
    <name type="scientific">Candidozyma auris</name>
    <name type="common">Yeast</name>
    <name type="synonym">Candida auris</name>
    <dbReference type="NCBI Taxonomy" id="498019"/>
    <lineage>
        <taxon>Eukaryota</taxon>
        <taxon>Fungi</taxon>
        <taxon>Dikarya</taxon>
        <taxon>Ascomycota</taxon>
        <taxon>Saccharomycotina</taxon>
        <taxon>Pichiomycetes</taxon>
        <taxon>Metschnikowiaceae</taxon>
        <taxon>Candidozyma</taxon>
    </lineage>
</organism>
<keyword evidence="7" id="KW-0539">Nucleus</keyword>
<evidence type="ECO:0000256" key="2">
    <source>
        <dbReference type="ARBA" id="ARBA00022605"/>
    </source>
</evidence>
<dbReference type="SMART" id="SM00338">
    <property type="entry name" value="BRLZ"/>
    <property type="match status" value="1"/>
</dbReference>
<evidence type="ECO:0000259" key="10">
    <source>
        <dbReference type="PROSITE" id="PS50217"/>
    </source>
</evidence>
<evidence type="ECO:0000313" key="11">
    <source>
        <dbReference type="EMBL" id="KND96828.1"/>
    </source>
</evidence>
<dbReference type="PROSITE" id="PS50217">
    <property type="entry name" value="BZIP"/>
    <property type="match status" value="1"/>
</dbReference>
<evidence type="ECO:0000256" key="3">
    <source>
        <dbReference type="ARBA" id="ARBA00023015"/>
    </source>
</evidence>
<keyword evidence="9" id="KW-0175">Coiled coil</keyword>
<dbReference type="VEuPathDB" id="FungiDB:CJJ07_000665"/>
<comment type="similarity">
    <text evidence="8">Belongs to the bZIP family. GCN4 subfamily.</text>
</comment>
<dbReference type="InterPro" id="IPR050946">
    <property type="entry name" value="AP-1_TF_bZIP"/>
</dbReference>
<dbReference type="GO" id="GO:0000978">
    <property type="term" value="F:RNA polymerase II cis-regulatory region sequence-specific DNA binding"/>
    <property type="evidence" value="ECO:0007669"/>
    <property type="project" value="TreeGrafter"/>
</dbReference>
<proteinExistence type="inferred from homology"/>
<dbReference type="GO" id="GO:0005667">
    <property type="term" value="C:transcription regulator complex"/>
    <property type="evidence" value="ECO:0007669"/>
    <property type="project" value="TreeGrafter"/>
</dbReference>
<evidence type="ECO:0000256" key="4">
    <source>
        <dbReference type="ARBA" id="ARBA00023125"/>
    </source>
</evidence>
<dbReference type="AlphaFoldDB" id="A0A0L0NS05"/>
<evidence type="ECO:0000256" key="6">
    <source>
        <dbReference type="ARBA" id="ARBA00023163"/>
    </source>
</evidence>
<dbReference type="EMBL" id="LGST01000049">
    <property type="protein sequence ID" value="KND96828.1"/>
    <property type="molecule type" value="Genomic_DNA"/>
</dbReference>
<keyword evidence="3" id="KW-0805">Transcription regulation</keyword>
<sequence>MSAENPLIYNDSMSESDFAHAPSTSMPMKLESIDELSCHLPTNRDVAGVPAMPDTGVDESPILVHTDVLDSVFSTTLDHNDQLIDHTPMFDEMDFMIDGNKVNLKDDWVSLFKDEPCGAVDDQSAPATTAAKEEDLGDLFADEVPEQPYEAVHEVPAASKQLETPMTPALATPVLDKRRSSSSVSVASASKVSKRTRVDHLGVTSYSKKQRSQPLKPIAVDPQDPAALKRARNTEAARRLRARKMERMSQLEEKVEELMREKQDLANEVIRLRELLIEHNIEC</sequence>
<protein>
    <recommendedName>
        <fullName evidence="10">BZIP domain-containing protein</fullName>
    </recommendedName>
</protein>
<evidence type="ECO:0000313" key="12">
    <source>
        <dbReference type="Proteomes" id="UP000037122"/>
    </source>
</evidence>
<dbReference type="GO" id="GO:0008652">
    <property type="term" value="P:amino acid biosynthetic process"/>
    <property type="evidence" value="ECO:0007669"/>
    <property type="project" value="UniProtKB-KW"/>
</dbReference>
<keyword evidence="4" id="KW-0238">DNA-binding</keyword>
<accession>A0A0L0NS05</accession>
<dbReference type="Pfam" id="PF07716">
    <property type="entry name" value="bZIP_2"/>
    <property type="match status" value="1"/>
</dbReference>
<comment type="caution">
    <text evidence="11">The sequence shown here is derived from an EMBL/GenBank/DDBJ whole genome shotgun (WGS) entry which is preliminary data.</text>
</comment>
<feature type="domain" description="BZIP" evidence="10">
    <location>
        <begin position="229"/>
        <end position="274"/>
    </location>
</feature>
<dbReference type="Gene3D" id="3.30.160.60">
    <property type="entry name" value="Classic Zinc Finger"/>
    <property type="match status" value="1"/>
</dbReference>
<evidence type="ECO:0000256" key="8">
    <source>
        <dbReference type="ARBA" id="ARBA00061302"/>
    </source>
</evidence>
<dbReference type="InterPro" id="IPR004827">
    <property type="entry name" value="bZIP"/>
</dbReference>
<dbReference type="SUPFAM" id="SSF57959">
    <property type="entry name" value="Leucine zipper domain"/>
    <property type="match status" value="1"/>
</dbReference>
<dbReference type="VEuPathDB" id="FungiDB:QG37_06806"/>
<name>A0A0L0NS05_CANAR</name>
<dbReference type="VEuPathDB" id="FungiDB:CJI96_0004359"/>
<dbReference type="PROSITE" id="PS00036">
    <property type="entry name" value="BZIP_BASIC"/>
    <property type="match status" value="1"/>
</dbReference>
<dbReference type="Proteomes" id="UP000037122">
    <property type="component" value="Unassembled WGS sequence"/>
</dbReference>
<dbReference type="GO" id="GO:0000981">
    <property type="term" value="F:DNA-binding transcription factor activity, RNA polymerase II-specific"/>
    <property type="evidence" value="ECO:0007669"/>
    <property type="project" value="TreeGrafter"/>
</dbReference>
<evidence type="ECO:0000256" key="7">
    <source>
        <dbReference type="ARBA" id="ARBA00023242"/>
    </source>
</evidence>
<comment type="subcellular location">
    <subcellularLocation>
        <location evidence="1">Nucleus</location>
    </subcellularLocation>
</comment>
<dbReference type="VEuPathDB" id="FungiDB:CJI97_004657"/>
<gene>
    <name evidence="11" type="ORF">QG37_06806</name>
</gene>
<feature type="coiled-coil region" evidence="9">
    <location>
        <begin position="234"/>
        <end position="282"/>
    </location>
</feature>
<evidence type="ECO:0000256" key="5">
    <source>
        <dbReference type="ARBA" id="ARBA00023159"/>
    </source>
</evidence>
<dbReference type="GO" id="GO:0005634">
    <property type="term" value="C:nucleus"/>
    <property type="evidence" value="ECO:0007669"/>
    <property type="project" value="UniProtKB-SubCell"/>
</dbReference>
<dbReference type="CDD" id="cd12193">
    <property type="entry name" value="bZIP_GCN4"/>
    <property type="match status" value="1"/>
</dbReference>
<dbReference type="FunFam" id="3.30.160.60:FF:001491">
    <property type="entry name" value="Cross-pathway control protein A"/>
    <property type="match status" value="1"/>
</dbReference>